<dbReference type="Proteomes" id="UP001056120">
    <property type="component" value="Linkage Group LG24"/>
</dbReference>
<name>A0ACB9AXL9_9ASTR</name>
<organism evidence="1 2">
    <name type="scientific">Smallanthus sonchifolius</name>
    <dbReference type="NCBI Taxonomy" id="185202"/>
    <lineage>
        <taxon>Eukaryota</taxon>
        <taxon>Viridiplantae</taxon>
        <taxon>Streptophyta</taxon>
        <taxon>Embryophyta</taxon>
        <taxon>Tracheophyta</taxon>
        <taxon>Spermatophyta</taxon>
        <taxon>Magnoliopsida</taxon>
        <taxon>eudicotyledons</taxon>
        <taxon>Gunneridae</taxon>
        <taxon>Pentapetalae</taxon>
        <taxon>asterids</taxon>
        <taxon>campanulids</taxon>
        <taxon>Asterales</taxon>
        <taxon>Asteraceae</taxon>
        <taxon>Asteroideae</taxon>
        <taxon>Heliantheae alliance</taxon>
        <taxon>Millerieae</taxon>
        <taxon>Smallanthus</taxon>
    </lineage>
</organism>
<gene>
    <name evidence="1" type="ORF">L1987_71743</name>
</gene>
<protein>
    <submittedName>
        <fullName evidence="1">Uncharacterized protein</fullName>
    </submittedName>
</protein>
<keyword evidence="2" id="KW-1185">Reference proteome</keyword>
<sequence length="279" mass="31651">MGTRLQDLNSHLKIGSGGVRMIGIWGIGGSGKTTLVSSMYMEISQHFEGQCIVDNVREESSKFGLPSLQNKILSTLLKRKVVVQSVMDGQQKIKKMGHPQDERMEIFDACGLHPGIGVKVLMQKGLVTISDGKFDMHDLVQEMGHYIVRGKHPKNPSKHSRVWGEEDIEDMCSREAVMENNKIVAIRFYGESPRFPELVTSLKKLKLLICKCVLRDKYDTKVFEAPTFLSNELPENFQPKKLVILSLHNSLHEEIWKGNKHLPNLKQLNLYDAWNLLSV</sequence>
<accession>A0ACB9AXL9</accession>
<reference evidence="1 2" key="2">
    <citation type="journal article" date="2022" name="Mol. Ecol. Resour.">
        <title>The genomes of chicory, endive, great burdock and yacon provide insights into Asteraceae paleo-polyploidization history and plant inulin production.</title>
        <authorList>
            <person name="Fan W."/>
            <person name="Wang S."/>
            <person name="Wang H."/>
            <person name="Wang A."/>
            <person name="Jiang F."/>
            <person name="Liu H."/>
            <person name="Zhao H."/>
            <person name="Xu D."/>
            <person name="Zhang Y."/>
        </authorList>
    </citation>
    <scope>NUCLEOTIDE SEQUENCE [LARGE SCALE GENOMIC DNA]</scope>
    <source>
        <strain evidence="2">cv. Yunnan</strain>
        <tissue evidence="1">Leaves</tissue>
    </source>
</reference>
<evidence type="ECO:0000313" key="1">
    <source>
        <dbReference type="EMBL" id="KAI3713170.1"/>
    </source>
</evidence>
<proteinExistence type="predicted"/>
<reference evidence="2" key="1">
    <citation type="journal article" date="2022" name="Mol. Ecol. Resour.">
        <title>The genomes of chicory, endive, great burdock and yacon provide insights into Asteraceae palaeo-polyploidization history and plant inulin production.</title>
        <authorList>
            <person name="Fan W."/>
            <person name="Wang S."/>
            <person name="Wang H."/>
            <person name="Wang A."/>
            <person name="Jiang F."/>
            <person name="Liu H."/>
            <person name="Zhao H."/>
            <person name="Xu D."/>
            <person name="Zhang Y."/>
        </authorList>
    </citation>
    <scope>NUCLEOTIDE SEQUENCE [LARGE SCALE GENOMIC DNA]</scope>
    <source>
        <strain evidence="2">cv. Yunnan</strain>
    </source>
</reference>
<dbReference type="EMBL" id="CM042041">
    <property type="protein sequence ID" value="KAI3713170.1"/>
    <property type="molecule type" value="Genomic_DNA"/>
</dbReference>
<evidence type="ECO:0000313" key="2">
    <source>
        <dbReference type="Proteomes" id="UP001056120"/>
    </source>
</evidence>
<comment type="caution">
    <text evidence="1">The sequence shown here is derived from an EMBL/GenBank/DDBJ whole genome shotgun (WGS) entry which is preliminary data.</text>
</comment>